<evidence type="ECO:0000256" key="1">
    <source>
        <dbReference type="SAM" id="MobiDB-lite"/>
    </source>
</evidence>
<dbReference type="AlphaFoldDB" id="A0A9P0KEF3"/>
<dbReference type="PANTHER" id="PTHR10773">
    <property type="entry name" value="DNA-DIRECTED RNA POLYMERASES I, II, AND III SUBUNIT RPABC2"/>
    <property type="match status" value="1"/>
</dbReference>
<evidence type="ECO:0000313" key="2">
    <source>
        <dbReference type="EMBL" id="CAH1972098.1"/>
    </source>
</evidence>
<evidence type="ECO:0000313" key="3">
    <source>
        <dbReference type="Proteomes" id="UP001152888"/>
    </source>
</evidence>
<comment type="caution">
    <text evidence="2">The sequence shown here is derived from an EMBL/GenBank/DDBJ whole genome shotgun (WGS) entry which is preliminary data.</text>
</comment>
<dbReference type="OrthoDB" id="6774547at2759"/>
<accession>A0A9P0KEF3</accession>
<feature type="compositionally biased region" description="Polar residues" evidence="1">
    <location>
        <begin position="71"/>
        <end position="81"/>
    </location>
</feature>
<dbReference type="Proteomes" id="UP001152888">
    <property type="component" value="Unassembled WGS sequence"/>
</dbReference>
<name>A0A9P0KEF3_ACAOB</name>
<protein>
    <submittedName>
        <fullName evidence="2">Uncharacterized protein</fullName>
    </submittedName>
</protein>
<keyword evidence="3" id="KW-1185">Reference proteome</keyword>
<feature type="compositionally biased region" description="Polar residues" evidence="1">
    <location>
        <begin position="33"/>
        <end position="44"/>
    </location>
</feature>
<organism evidence="2 3">
    <name type="scientific">Acanthoscelides obtectus</name>
    <name type="common">Bean weevil</name>
    <name type="synonym">Bruchus obtectus</name>
    <dbReference type="NCBI Taxonomy" id="200917"/>
    <lineage>
        <taxon>Eukaryota</taxon>
        <taxon>Metazoa</taxon>
        <taxon>Ecdysozoa</taxon>
        <taxon>Arthropoda</taxon>
        <taxon>Hexapoda</taxon>
        <taxon>Insecta</taxon>
        <taxon>Pterygota</taxon>
        <taxon>Neoptera</taxon>
        <taxon>Endopterygota</taxon>
        <taxon>Coleoptera</taxon>
        <taxon>Polyphaga</taxon>
        <taxon>Cucujiformia</taxon>
        <taxon>Chrysomeloidea</taxon>
        <taxon>Chrysomelidae</taxon>
        <taxon>Bruchinae</taxon>
        <taxon>Bruchini</taxon>
        <taxon>Acanthoscelides</taxon>
    </lineage>
</organism>
<reference evidence="2" key="1">
    <citation type="submission" date="2022-03" db="EMBL/GenBank/DDBJ databases">
        <authorList>
            <person name="Sayadi A."/>
        </authorList>
    </citation>
    <scope>NUCLEOTIDE SEQUENCE</scope>
</reference>
<gene>
    <name evidence="2" type="ORF">ACAOBT_LOCUS9816</name>
</gene>
<feature type="region of interest" description="Disordered" evidence="1">
    <location>
        <begin position="1"/>
        <end position="103"/>
    </location>
</feature>
<feature type="compositionally biased region" description="Basic and acidic residues" evidence="1">
    <location>
        <begin position="10"/>
        <end position="29"/>
    </location>
</feature>
<proteinExistence type="predicted"/>
<sequence>MNNGSSGSEDDLKTVHQREIRTQCRKREIAGTASVSGTSQQSPLLITDRENESIVGLEGYDSDRDREYLPETSSESGSENKGNYRVEVEQNKTMTRKRKRNPSTWQINIRKKAHDSWKEYLSVRKNMFQQRLLDKKNYLNNCLYSCQKLITADERNKIFENYYKPDVQTKKLDLNNAKVSCAETLKRKGKNNSRRKFTFHYFFNVGSNRIQVCKLFYLRTLNISQTPIYNAHSNKETESNTTKKGTQARNTNKKQIKYLLKCT</sequence>
<dbReference type="PANTHER" id="PTHR10773:SF19">
    <property type="match status" value="1"/>
</dbReference>
<dbReference type="EMBL" id="CAKOFQ010006795">
    <property type="protein sequence ID" value="CAH1972098.1"/>
    <property type="molecule type" value="Genomic_DNA"/>
</dbReference>